<sequence length="177" mass="19748">MDAMNAMKMDMSGMSGMSGMDMGNSTTESCKISMLWNWYVKNSCIFAKSWHIHTSGQFAGSIIGIMAFTMAIFAVRRGQREFDRLISKRRQNNLHGFFTLGLPSDTLHVTFTEHFVRAILYTAVYGSATLLMLMLMSYNGYVLLFSFLAAWIAYVVIDTDSLGHPSGGLGCCMDINK</sequence>
<evidence type="ECO:0000256" key="3">
    <source>
        <dbReference type="ARBA" id="ARBA00022692"/>
    </source>
</evidence>
<dbReference type="AlphaFoldDB" id="B6JY34"/>
<keyword evidence="3 6" id="KW-0812">Transmembrane</keyword>
<dbReference type="OrthoDB" id="161814at2759"/>
<dbReference type="InterPro" id="IPR007274">
    <property type="entry name" value="Cop_transporter"/>
</dbReference>
<keyword evidence="9" id="KW-1185">Reference proteome</keyword>
<dbReference type="Proteomes" id="UP000001744">
    <property type="component" value="Unassembled WGS sequence"/>
</dbReference>
<accession>B6JY34</accession>
<dbReference type="RefSeq" id="XP_002172745.2">
    <property type="nucleotide sequence ID" value="XM_002172709.2"/>
</dbReference>
<feature type="transmembrane region" description="Helical" evidence="6">
    <location>
        <begin position="58"/>
        <end position="75"/>
    </location>
</feature>
<evidence type="ECO:0000256" key="6">
    <source>
        <dbReference type="RuleBase" id="RU367022"/>
    </source>
</evidence>
<dbReference type="HOGENOM" id="CLU_079690_0_1_1"/>
<dbReference type="GO" id="GO:0098705">
    <property type="term" value="P:copper ion import across plasma membrane"/>
    <property type="evidence" value="ECO:0007669"/>
    <property type="project" value="EnsemblFungi"/>
</dbReference>
<feature type="transmembrane region" description="Helical" evidence="6">
    <location>
        <begin position="141"/>
        <end position="157"/>
    </location>
</feature>
<dbReference type="PANTHER" id="PTHR12483">
    <property type="entry name" value="SOLUTE CARRIER FAMILY 31 COPPER TRANSPORTERS"/>
    <property type="match status" value="1"/>
</dbReference>
<keyword evidence="4 6" id="KW-1133">Transmembrane helix</keyword>
<organism evidence="7 9">
    <name type="scientific">Schizosaccharomyces japonicus (strain yFS275 / FY16936)</name>
    <name type="common">Fission yeast</name>
    <dbReference type="NCBI Taxonomy" id="402676"/>
    <lineage>
        <taxon>Eukaryota</taxon>
        <taxon>Fungi</taxon>
        <taxon>Dikarya</taxon>
        <taxon>Ascomycota</taxon>
        <taxon>Taphrinomycotina</taxon>
        <taxon>Schizosaccharomycetes</taxon>
        <taxon>Schizosaccharomycetales</taxon>
        <taxon>Schizosaccharomycetaceae</taxon>
        <taxon>Schizosaccharomyces</taxon>
    </lineage>
</organism>
<dbReference type="VEuPathDB" id="FungiDB:SJAG_01493"/>
<evidence type="ECO:0000256" key="2">
    <source>
        <dbReference type="ARBA" id="ARBA00006921"/>
    </source>
</evidence>
<dbReference type="PANTHER" id="PTHR12483:SF73">
    <property type="entry name" value="COPPER TRANSPORT PROTEIN CTR3"/>
    <property type="match status" value="1"/>
</dbReference>
<name>B6JY34_SCHJY</name>
<evidence type="ECO:0000313" key="9">
    <source>
        <dbReference type="Proteomes" id="UP000001744"/>
    </source>
</evidence>
<dbReference type="STRING" id="402676.B6JY34"/>
<evidence type="ECO:0000256" key="1">
    <source>
        <dbReference type="ARBA" id="ARBA00004141"/>
    </source>
</evidence>
<dbReference type="OMA" id="ENATVCC"/>
<proteinExistence type="inferred from homology"/>
<dbReference type="EMBL" id="KE651168">
    <property type="protein sequence ID" value="EEB06452.2"/>
    <property type="molecule type" value="Genomic_DNA"/>
</dbReference>
<keyword evidence="6" id="KW-0813">Transport</keyword>
<dbReference type="GO" id="GO:0000324">
    <property type="term" value="C:fungal-type vacuole"/>
    <property type="evidence" value="ECO:0007669"/>
    <property type="project" value="EnsemblFungi"/>
</dbReference>
<dbReference type="eggNOG" id="KOG3386">
    <property type="taxonomic scope" value="Eukaryota"/>
</dbReference>
<dbReference type="GO" id="GO:0005886">
    <property type="term" value="C:plasma membrane"/>
    <property type="evidence" value="ECO:0007669"/>
    <property type="project" value="EnsemblFungi"/>
</dbReference>
<dbReference type="GO" id="GO:0005375">
    <property type="term" value="F:copper ion transmembrane transporter activity"/>
    <property type="evidence" value="ECO:0007669"/>
    <property type="project" value="UniProtKB-UniRule"/>
</dbReference>
<keyword evidence="6" id="KW-0406">Ion transport</keyword>
<comment type="similarity">
    <text evidence="2 6">Belongs to the copper transporter (Ctr) (TC 1.A.56) family. SLC31A subfamily.</text>
</comment>
<dbReference type="GeneID" id="7051451"/>
<comment type="subcellular location">
    <subcellularLocation>
        <location evidence="1 6">Membrane</location>
        <topology evidence="1 6">Multi-pass membrane protein</topology>
    </subcellularLocation>
</comment>
<keyword evidence="6" id="KW-0187">Copper transport</keyword>
<dbReference type="Pfam" id="PF04145">
    <property type="entry name" value="Ctr"/>
    <property type="match status" value="1"/>
</dbReference>
<dbReference type="JaponicusDB" id="SJAG_01493">
    <property type="gene designation" value="ctr5"/>
</dbReference>
<gene>
    <name evidence="8" type="primary">ctr5</name>
    <name evidence="7" type="ORF">SJAG_01493</name>
</gene>
<keyword evidence="5 6" id="KW-0472">Membrane</keyword>
<evidence type="ECO:0000256" key="5">
    <source>
        <dbReference type="ARBA" id="ARBA00023136"/>
    </source>
</evidence>
<protein>
    <recommendedName>
        <fullName evidence="6">Copper transport protein</fullName>
    </recommendedName>
</protein>
<evidence type="ECO:0000256" key="4">
    <source>
        <dbReference type="ARBA" id="ARBA00022989"/>
    </source>
</evidence>
<evidence type="ECO:0000313" key="7">
    <source>
        <dbReference type="EMBL" id="EEB06452.2"/>
    </source>
</evidence>
<reference evidence="7 9" key="1">
    <citation type="journal article" date="2011" name="Science">
        <title>Comparative functional genomics of the fission yeasts.</title>
        <authorList>
            <person name="Rhind N."/>
            <person name="Chen Z."/>
            <person name="Yassour M."/>
            <person name="Thompson D.A."/>
            <person name="Haas B.J."/>
            <person name="Habib N."/>
            <person name="Wapinski I."/>
            <person name="Roy S."/>
            <person name="Lin M.F."/>
            <person name="Heiman D.I."/>
            <person name="Young S.K."/>
            <person name="Furuya K."/>
            <person name="Guo Y."/>
            <person name="Pidoux A."/>
            <person name="Chen H.M."/>
            <person name="Robbertse B."/>
            <person name="Goldberg J.M."/>
            <person name="Aoki K."/>
            <person name="Bayne E.H."/>
            <person name="Berlin A.M."/>
            <person name="Desjardins C.A."/>
            <person name="Dobbs E."/>
            <person name="Dukaj L."/>
            <person name="Fan L."/>
            <person name="FitzGerald M.G."/>
            <person name="French C."/>
            <person name="Gujja S."/>
            <person name="Hansen K."/>
            <person name="Keifenheim D."/>
            <person name="Levin J.Z."/>
            <person name="Mosher R.A."/>
            <person name="Mueller C.A."/>
            <person name="Pfiffner J."/>
            <person name="Priest M."/>
            <person name="Russ C."/>
            <person name="Smialowska A."/>
            <person name="Swoboda P."/>
            <person name="Sykes S.M."/>
            <person name="Vaughn M."/>
            <person name="Vengrova S."/>
            <person name="Yoder R."/>
            <person name="Zeng Q."/>
            <person name="Allshire R."/>
            <person name="Baulcombe D."/>
            <person name="Birren B.W."/>
            <person name="Brown W."/>
            <person name="Ekwall K."/>
            <person name="Kellis M."/>
            <person name="Leatherwood J."/>
            <person name="Levin H."/>
            <person name="Margalit H."/>
            <person name="Martienssen R."/>
            <person name="Nieduszynski C.A."/>
            <person name="Spatafora J.W."/>
            <person name="Friedman N."/>
            <person name="Dalgaard J.Z."/>
            <person name="Baumann P."/>
            <person name="Niki H."/>
            <person name="Regev A."/>
            <person name="Nusbaum C."/>
        </authorList>
    </citation>
    <scope>NUCLEOTIDE SEQUENCE [LARGE SCALE GENOMIC DNA]</scope>
    <source>
        <strain evidence="9">yFS275 / FY16936</strain>
    </source>
</reference>
<keyword evidence="6" id="KW-0186">Copper</keyword>
<evidence type="ECO:0000313" key="8">
    <source>
        <dbReference type="JaponicusDB" id="SJAG_01493"/>
    </source>
</evidence>